<protein>
    <submittedName>
        <fullName evidence="1">Uncharacterized protein</fullName>
    </submittedName>
</protein>
<accession>A0A3A3G8V2</accession>
<name>A0A3A3G8V2_PANTH</name>
<organism evidence="1 2">
    <name type="scientific">Paenibacillus thiaminolyticus</name>
    <name type="common">Bacillus thiaminolyticus</name>
    <dbReference type="NCBI Taxonomy" id="49283"/>
    <lineage>
        <taxon>Bacteria</taxon>
        <taxon>Bacillati</taxon>
        <taxon>Bacillota</taxon>
        <taxon>Bacilli</taxon>
        <taxon>Bacillales</taxon>
        <taxon>Paenibacillaceae</taxon>
        <taxon>Paenibacillus</taxon>
    </lineage>
</organism>
<reference evidence="1 2" key="1">
    <citation type="submission" date="2018-09" db="EMBL/GenBank/DDBJ databases">
        <title>Paenibacillus SK2017-BO5.</title>
        <authorList>
            <person name="Piskunova J.V."/>
            <person name="Dubiley S.A."/>
            <person name="Severinov K.V."/>
        </authorList>
    </citation>
    <scope>NUCLEOTIDE SEQUENCE [LARGE SCALE GENOMIC DNA]</scope>
    <source>
        <strain evidence="1 2">BO5</strain>
    </source>
</reference>
<evidence type="ECO:0000313" key="2">
    <source>
        <dbReference type="Proteomes" id="UP000266177"/>
    </source>
</evidence>
<gene>
    <name evidence="1" type="ORF">DQX05_28605</name>
</gene>
<dbReference type="EMBL" id="QYZD01000056">
    <property type="protein sequence ID" value="RJG16939.1"/>
    <property type="molecule type" value="Genomic_DNA"/>
</dbReference>
<dbReference type="AlphaFoldDB" id="A0A3A3G8V2"/>
<dbReference type="Proteomes" id="UP000266177">
    <property type="component" value="Unassembled WGS sequence"/>
</dbReference>
<proteinExistence type="predicted"/>
<sequence length="77" mass="9154">MYTRTANEGYKVHRLCQERMRLEDDLKGEGLFITGDSLSYIWDISSRLFRDVGLIWIQQISLRMQNDLKCRQISRKG</sequence>
<evidence type="ECO:0000313" key="1">
    <source>
        <dbReference type="EMBL" id="RJG16939.1"/>
    </source>
</evidence>
<comment type="caution">
    <text evidence="1">The sequence shown here is derived from an EMBL/GenBank/DDBJ whole genome shotgun (WGS) entry which is preliminary data.</text>
</comment>